<name>A0A250JKI9_9BACT</name>
<organism evidence="1 2">
    <name type="scientific">Cystobacter fuscus</name>
    <dbReference type="NCBI Taxonomy" id="43"/>
    <lineage>
        <taxon>Bacteria</taxon>
        <taxon>Pseudomonadati</taxon>
        <taxon>Myxococcota</taxon>
        <taxon>Myxococcia</taxon>
        <taxon>Myxococcales</taxon>
        <taxon>Cystobacterineae</taxon>
        <taxon>Archangiaceae</taxon>
        <taxon>Cystobacter</taxon>
    </lineage>
</organism>
<dbReference type="KEGG" id="cfus:CYFUS_009882"/>
<proteinExistence type="predicted"/>
<dbReference type="EMBL" id="CP022098">
    <property type="protein sequence ID" value="ATB44395.1"/>
    <property type="molecule type" value="Genomic_DNA"/>
</dbReference>
<reference evidence="1 2" key="1">
    <citation type="submission" date="2017-06" db="EMBL/GenBank/DDBJ databases">
        <title>Sequencing and comparative analysis of myxobacterial genomes.</title>
        <authorList>
            <person name="Rupp O."/>
            <person name="Goesmann A."/>
            <person name="Sogaard-Andersen L."/>
        </authorList>
    </citation>
    <scope>NUCLEOTIDE SEQUENCE [LARGE SCALE GENOMIC DNA]</scope>
    <source>
        <strain evidence="1 2">DSM 52655</strain>
    </source>
</reference>
<gene>
    <name evidence="1" type="ORF">CYFUS_009882</name>
</gene>
<accession>A0A250JKI9</accession>
<dbReference type="Proteomes" id="UP000217257">
    <property type="component" value="Chromosome"/>
</dbReference>
<evidence type="ECO:0000313" key="2">
    <source>
        <dbReference type="Proteomes" id="UP000217257"/>
    </source>
</evidence>
<protein>
    <submittedName>
        <fullName evidence="1">Uncharacterized protein</fullName>
    </submittedName>
</protein>
<dbReference type="RefSeq" id="WP_232537272.1">
    <property type="nucleotide sequence ID" value="NZ_CP022098.1"/>
</dbReference>
<sequence>MADIPNFDFEEMLGVLNSVIESYAEGSKEREATKLAQLALLFVRLRDKEEAFARFRKSCVDTSFTVEVSHEFATREEADAWLASGKAEHKERIKIAGKGFMVVQLPGRQTLIDRPLPEELRTAEWMGDDAE</sequence>
<dbReference type="AlphaFoldDB" id="A0A250JKI9"/>
<evidence type="ECO:0000313" key="1">
    <source>
        <dbReference type="EMBL" id="ATB44395.1"/>
    </source>
</evidence>